<evidence type="ECO:0000313" key="4">
    <source>
        <dbReference type="Proteomes" id="UP000261480"/>
    </source>
</evidence>
<reference evidence="3" key="1">
    <citation type="submission" date="2025-08" db="UniProtKB">
        <authorList>
            <consortium name="Ensembl"/>
        </authorList>
    </citation>
    <scope>IDENTIFICATION</scope>
</reference>
<evidence type="ECO:0000313" key="3">
    <source>
        <dbReference type="Ensembl" id="ENSPMEP00000021785.1"/>
    </source>
</evidence>
<organism evidence="3 4">
    <name type="scientific">Poecilia mexicana</name>
    <dbReference type="NCBI Taxonomy" id="48701"/>
    <lineage>
        <taxon>Eukaryota</taxon>
        <taxon>Metazoa</taxon>
        <taxon>Chordata</taxon>
        <taxon>Craniata</taxon>
        <taxon>Vertebrata</taxon>
        <taxon>Euteleostomi</taxon>
        <taxon>Actinopterygii</taxon>
        <taxon>Neopterygii</taxon>
        <taxon>Teleostei</taxon>
        <taxon>Neoteleostei</taxon>
        <taxon>Acanthomorphata</taxon>
        <taxon>Ovalentaria</taxon>
        <taxon>Atherinomorphae</taxon>
        <taxon>Cyprinodontiformes</taxon>
        <taxon>Poeciliidae</taxon>
        <taxon>Poeciliinae</taxon>
        <taxon>Poecilia</taxon>
    </lineage>
</organism>
<keyword evidence="2" id="KW-0472">Membrane</keyword>
<keyword evidence="4" id="KW-1185">Reference proteome</keyword>
<accession>A0A3B3Y3T8</accession>
<dbReference type="Ensembl" id="ENSPMET00000014382.1">
    <property type="protein sequence ID" value="ENSPMEP00000021785.1"/>
    <property type="gene ID" value="ENSPMEG00000002221.1"/>
</dbReference>
<protein>
    <submittedName>
        <fullName evidence="3">Uncharacterized protein</fullName>
    </submittedName>
</protein>
<feature type="region of interest" description="Disordered" evidence="1">
    <location>
        <begin position="60"/>
        <end position="83"/>
    </location>
</feature>
<dbReference type="AlphaFoldDB" id="A0A3B3Y3T8"/>
<feature type="transmembrane region" description="Helical" evidence="2">
    <location>
        <begin position="173"/>
        <end position="197"/>
    </location>
</feature>
<dbReference type="Proteomes" id="UP000261480">
    <property type="component" value="Unplaced"/>
</dbReference>
<evidence type="ECO:0000256" key="2">
    <source>
        <dbReference type="SAM" id="Phobius"/>
    </source>
</evidence>
<keyword evidence="2" id="KW-1133">Transmembrane helix</keyword>
<proteinExistence type="predicted"/>
<evidence type="ECO:0000256" key="1">
    <source>
        <dbReference type="SAM" id="MobiDB-lite"/>
    </source>
</evidence>
<name>A0A3B3Y3T8_9TELE</name>
<keyword evidence="2" id="KW-0812">Transmembrane</keyword>
<reference evidence="3" key="2">
    <citation type="submission" date="2025-09" db="UniProtKB">
        <authorList>
            <consortium name="Ensembl"/>
        </authorList>
    </citation>
    <scope>IDENTIFICATION</scope>
</reference>
<sequence length="198" mass="19988">FRTAEEMALMAVSMAVSSWVSSPVAPFACRPVSMMNRVRVQTSVSKADWSDMLGSGPVLGSDPALGSGPALSSGPVVGSGPALGSDPMVGSGQVLCSDPALGSGPALSSGPVVGSGPALGSDPMVGSGQVLCSDPALGSGPVLGSDPAVFLADSRSGRSPGRTGLSFYLHASFYPLLFISEINLYVMFGFCCFYPFIV</sequence>